<keyword evidence="1" id="KW-0812">Transmembrane</keyword>
<evidence type="ECO:0000256" key="1">
    <source>
        <dbReference type="SAM" id="Phobius"/>
    </source>
</evidence>
<evidence type="ECO:0000313" key="3">
    <source>
        <dbReference type="Proteomes" id="UP000194236"/>
    </source>
</evidence>
<comment type="caution">
    <text evidence="2">The sequence shown here is derived from an EMBL/GenBank/DDBJ whole genome shotgun (WGS) entry which is preliminary data.</text>
</comment>
<keyword evidence="1" id="KW-1133">Transmembrane helix</keyword>
<dbReference type="Proteomes" id="UP000194236">
    <property type="component" value="Unassembled WGS sequence"/>
</dbReference>
<sequence>MNLVVVVVVVQHLHLHPVAFQHPVVGLILVGMVVVEVRFLLQIIQICIVGLLEVIVIVLMAQLIHYQDNLHK</sequence>
<proteinExistence type="predicted"/>
<gene>
    <name evidence="2" type="ORF">BLA29_014764</name>
</gene>
<organism evidence="2 3">
    <name type="scientific">Euroglyphus maynei</name>
    <name type="common">Mayne's house dust mite</name>
    <dbReference type="NCBI Taxonomy" id="6958"/>
    <lineage>
        <taxon>Eukaryota</taxon>
        <taxon>Metazoa</taxon>
        <taxon>Ecdysozoa</taxon>
        <taxon>Arthropoda</taxon>
        <taxon>Chelicerata</taxon>
        <taxon>Arachnida</taxon>
        <taxon>Acari</taxon>
        <taxon>Acariformes</taxon>
        <taxon>Sarcoptiformes</taxon>
        <taxon>Astigmata</taxon>
        <taxon>Psoroptidia</taxon>
        <taxon>Analgoidea</taxon>
        <taxon>Pyroglyphidae</taxon>
        <taxon>Pyroglyphinae</taxon>
        <taxon>Euroglyphus</taxon>
    </lineage>
</organism>
<accession>A0A1Y3ALZ9</accession>
<dbReference type="AlphaFoldDB" id="A0A1Y3ALZ9"/>
<keyword evidence="1" id="KW-0472">Membrane</keyword>
<keyword evidence="3" id="KW-1185">Reference proteome</keyword>
<reference evidence="2 3" key="1">
    <citation type="submission" date="2017-03" db="EMBL/GenBank/DDBJ databases">
        <title>Genome Survey of Euroglyphus maynei.</title>
        <authorList>
            <person name="Arlian L.G."/>
            <person name="Morgan M.S."/>
            <person name="Rider S.D."/>
        </authorList>
    </citation>
    <scope>NUCLEOTIDE SEQUENCE [LARGE SCALE GENOMIC DNA]</scope>
    <source>
        <strain evidence="2">Arlian Lab</strain>
        <tissue evidence="2">Whole body</tissue>
    </source>
</reference>
<evidence type="ECO:0000313" key="2">
    <source>
        <dbReference type="EMBL" id="OTF69057.1"/>
    </source>
</evidence>
<dbReference type="EMBL" id="MUJZ01072406">
    <property type="protein sequence ID" value="OTF69057.1"/>
    <property type="molecule type" value="Genomic_DNA"/>
</dbReference>
<name>A0A1Y3ALZ9_EURMA</name>
<feature type="transmembrane region" description="Helical" evidence="1">
    <location>
        <begin position="39"/>
        <end position="64"/>
    </location>
</feature>
<protein>
    <submittedName>
        <fullName evidence="2">Uncharacterized protein</fullName>
    </submittedName>
</protein>